<keyword evidence="1" id="KW-0472">Membrane</keyword>
<keyword evidence="3" id="KW-1185">Reference proteome</keyword>
<keyword evidence="1" id="KW-0812">Transmembrane</keyword>
<feature type="transmembrane region" description="Helical" evidence="1">
    <location>
        <begin position="20"/>
        <end position="43"/>
    </location>
</feature>
<dbReference type="Proteomes" id="UP001454489">
    <property type="component" value="Unassembled WGS sequence"/>
</dbReference>
<reference evidence="2 3" key="1">
    <citation type="submission" date="2024-03" db="EMBL/GenBank/DDBJ databases">
        <title>Human intestinal bacterial collection.</title>
        <authorList>
            <person name="Pauvert C."/>
            <person name="Hitch T.C.A."/>
            <person name="Clavel T."/>
        </authorList>
    </citation>
    <scope>NUCLEOTIDE SEQUENCE [LARGE SCALE GENOMIC DNA]</scope>
    <source>
        <strain evidence="2 3">CLA-AA-H185</strain>
    </source>
</reference>
<protein>
    <recommendedName>
        <fullName evidence="4">Lipoprotein</fullName>
    </recommendedName>
</protein>
<organism evidence="2 3">
    <name type="scientific">Maccoyibacter intestinihominis</name>
    <dbReference type="NCBI Taxonomy" id="3133499"/>
    <lineage>
        <taxon>Bacteria</taxon>
        <taxon>Bacillati</taxon>
        <taxon>Bacillota</taxon>
        <taxon>Clostridia</taxon>
        <taxon>Lachnospirales</taxon>
        <taxon>Lachnospiraceae</taxon>
        <taxon>Maccoyibacter</taxon>
    </lineage>
</organism>
<sequence length="55" mass="5998">MKNLKTLQTLSKMGKILSRIAFVFARIGACGCIIGLLSCSYGAELSGEKQEMEEE</sequence>
<evidence type="ECO:0000313" key="2">
    <source>
        <dbReference type="EMBL" id="MEQ2557135.1"/>
    </source>
</evidence>
<evidence type="ECO:0000313" key="3">
    <source>
        <dbReference type="Proteomes" id="UP001454489"/>
    </source>
</evidence>
<proteinExistence type="predicted"/>
<name>A0ABV1HBP2_9FIRM</name>
<gene>
    <name evidence="2" type="ORF">WMO43_04480</name>
</gene>
<evidence type="ECO:0000256" key="1">
    <source>
        <dbReference type="SAM" id="Phobius"/>
    </source>
</evidence>
<dbReference type="RefSeq" id="WP_353530206.1">
    <property type="nucleotide sequence ID" value="NZ_JBBMEX010000003.1"/>
</dbReference>
<accession>A0ABV1HBP2</accession>
<comment type="caution">
    <text evidence="2">The sequence shown here is derived from an EMBL/GenBank/DDBJ whole genome shotgun (WGS) entry which is preliminary data.</text>
</comment>
<keyword evidence="1" id="KW-1133">Transmembrane helix</keyword>
<dbReference type="EMBL" id="JBBMEX010000003">
    <property type="protein sequence ID" value="MEQ2557135.1"/>
    <property type="molecule type" value="Genomic_DNA"/>
</dbReference>
<evidence type="ECO:0008006" key="4">
    <source>
        <dbReference type="Google" id="ProtNLM"/>
    </source>
</evidence>